<evidence type="ECO:0000256" key="6">
    <source>
        <dbReference type="ARBA" id="ARBA00023004"/>
    </source>
</evidence>
<dbReference type="InterPro" id="IPR051559">
    <property type="entry name" value="HIF_prolyl_hydroxylases"/>
</dbReference>
<dbReference type="RefSeq" id="WP_342827850.1">
    <property type="nucleotide sequence ID" value="NZ_JBANDC010000001.1"/>
</dbReference>
<dbReference type="SMART" id="SM00702">
    <property type="entry name" value="P4Hc"/>
    <property type="match status" value="1"/>
</dbReference>
<evidence type="ECO:0000259" key="7">
    <source>
        <dbReference type="PROSITE" id="PS51471"/>
    </source>
</evidence>
<keyword evidence="5" id="KW-0560">Oxidoreductase</keyword>
<dbReference type="Pfam" id="PF13640">
    <property type="entry name" value="2OG-FeII_Oxy_3"/>
    <property type="match status" value="1"/>
</dbReference>
<dbReference type="PANTHER" id="PTHR12907">
    <property type="entry name" value="EGL NINE HOMOLOG-RELATED"/>
    <property type="match status" value="1"/>
</dbReference>
<evidence type="ECO:0000256" key="2">
    <source>
        <dbReference type="ARBA" id="ARBA00022723"/>
    </source>
</evidence>
<evidence type="ECO:0000313" key="9">
    <source>
        <dbReference type="Proteomes" id="UP001495910"/>
    </source>
</evidence>
<feature type="domain" description="Fe2OG dioxygenase" evidence="7">
    <location>
        <begin position="109"/>
        <end position="206"/>
    </location>
</feature>
<comment type="caution">
    <text evidence="8">The sequence shown here is derived from an EMBL/GenBank/DDBJ whole genome shotgun (WGS) entry which is preliminary data.</text>
</comment>
<evidence type="ECO:0000256" key="1">
    <source>
        <dbReference type="ARBA" id="ARBA00001961"/>
    </source>
</evidence>
<sequence length="209" mass="23243">MQSPAFPEHSNAALPPHMADGLAEHGWSQHNVFLSPELTLELAAECRVLADSGALNPAGIGKGAAQLLRADIRGDRILWLQAGQSPACDRYLQIMENLRVTLNRELYLGLDEYESHFAFYAPGAGYQAHLDRFRDDDCRTVSVVIYLNQDWLPEQGGALRLHPLGKCTEDIAPLGSRLVLFLSADMLHEVLPATRDRMSLAGWFRRRPA</sequence>
<keyword evidence="3" id="KW-0847">Vitamin C</keyword>
<dbReference type="InterPro" id="IPR006620">
    <property type="entry name" value="Pro_4_hyd_alph"/>
</dbReference>
<dbReference type="PANTHER" id="PTHR12907:SF26">
    <property type="entry name" value="HIF PROLYL HYDROXYLASE, ISOFORM C"/>
    <property type="match status" value="1"/>
</dbReference>
<protein>
    <submittedName>
        <fullName evidence="8">2OG-Fe(II) oxygenase</fullName>
    </submittedName>
</protein>
<dbReference type="InterPro" id="IPR044862">
    <property type="entry name" value="Pro_4_hyd_alph_FE2OG_OXY"/>
</dbReference>
<keyword evidence="6" id="KW-0408">Iron</keyword>
<evidence type="ECO:0000313" key="8">
    <source>
        <dbReference type="EMBL" id="MEM4985994.1"/>
    </source>
</evidence>
<keyword evidence="9" id="KW-1185">Reference proteome</keyword>
<organism evidence="8 9">
    <name type="scientific">Collimonas rhizosphaerae</name>
    <dbReference type="NCBI Taxonomy" id="3126357"/>
    <lineage>
        <taxon>Bacteria</taxon>
        <taxon>Pseudomonadati</taxon>
        <taxon>Pseudomonadota</taxon>
        <taxon>Betaproteobacteria</taxon>
        <taxon>Burkholderiales</taxon>
        <taxon>Oxalobacteraceae</taxon>
        <taxon>Collimonas</taxon>
    </lineage>
</organism>
<proteinExistence type="predicted"/>
<evidence type="ECO:0000256" key="3">
    <source>
        <dbReference type="ARBA" id="ARBA00022896"/>
    </source>
</evidence>
<dbReference type="Gene3D" id="2.60.120.620">
    <property type="entry name" value="q2cbj1_9rhob like domain"/>
    <property type="match status" value="1"/>
</dbReference>
<accession>A0ABU9PPS5</accession>
<gene>
    <name evidence="8" type="ORF">V8G57_01205</name>
</gene>
<keyword evidence="2" id="KW-0479">Metal-binding</keyword>
<dbReference type="EMBL" id="JBANDC010000001">
    <property type="protein sequence ID" value="MEM4985994.1"/>
    <property type="molecule type" value="Genomic_DNA"/>
</dbReference>
<dbReference type="PROSITE" id="PS51471">
    <property type="entry name" value="FE2OG_OXY"/>
    <property type="match status" value="1"/>
</dbReference>
<dbReference type="Proteomes" id="UP001495910">
    <property type="component" value="Unassembled WGS sequence"/>
</dbReference>
<dbReference type="InterPro" id="IPR005123">
    <property type="entry name" value="Oxoglu/Fe-dep_dioxygenase_dom"/>
</dbReference>
<reference evidence="8 9" key="1">
    <citation type="submission" date="2024-02" db="EMBL/GenBank/DDBJ databases">
        <title>Draft genome sequence of Collimonas sp. strain H4R21, an effective mineral-weathering bacterial strain isolated from the beech rhizosphere.</title>
        <authorList>
            <person name="Morin E."/>
            <person name="Uroz S."/>
            <person name="Leveau J.H.J."/>
            <person name="Kumar R."/>
            <person name="Rey M.W."/>
            <person name="Pham J."/>
        </authorList>
    </citation>
    <scope>NUCLEOTIDE SEQUENCE [LARGE SCALE GENOMIC DNA]</scope>
    <source>
        <strain evidence="8 9">H4R21</strain>
    </source>
</reference>
<keyword evidence="4" id="KW-0223">Dioxygenase</keyword>
<name>A0ABU9PPS5_9BURK</name>
<comment type="cofactor">
    <cofactor evidence="1">
        <name>L-ascorbate</name>
        <dbReference type="ChEBI" id="CHEBI:38290"/>
    </cofactor>
</comment>
<evidence type="ECO:0000256" key="5">
    <source>
        <dbReference type="ARBA" id="ARBA00023002"/>
    </source>
</evidence>
<evidence type="ECO:0000256" key="4">
    <source>
        <dbReference type="ARBA" id="ARBA00022964"/>
    </source>
</evidence>